<name>A0ACA9Y965_9ASCO</name>
<reference evidence="1" key="1">
    <citation type="submission" date="2022-06" db="EMBL/GenBank/DDBJ databases">
        <authorList>
            <person name="Legras J.-L."/>
            <person name="Devillers H."/>
            <person name="Grondin C."/>
        </authorList>
    </citation>
    <scope>NUCLEOTIDE SEQUENCE</scope>
    <source>
        <strain evidence="1">CLIB 1444</strain>
    </source>
</reference>
<comment type="caution">
    <text evidence="1">The sequence shown here is derived from an EMBL/GenBank/DDBJ whole genome shotgun (WGS) entry which is preliminary data.</text>
</comment>
<accession>A0ACA9Y965</accession>
<organism evidence="1 2">
    <name type="scientific">[Candida] jaroonii</name>
    <dbReference type="NCBI Taxonomy" id="467808"/>
    <lineage>
        <taxon>Eukaryota</taxon>
        <taxon>Fungi</taxon>
        <taxon>Dikarya</taxon>
        <taxon>Ascomycota</taxon>
        <taxon>Saccharomycotina</taxon>
        <taxon>Pichiomycetes</taxon>
        <taxon>Debaryomycetaceae</taxon>
        <taxon>Yamadazyma</taxon>
    </lineage>
</organism>
<dbReference type="Proteomes" id="UP001152531">
    <property type="component" value="Unassembled WGS sequence"/>
</dbReference>
<protein>
    <submittedName>
        <fullName evidence="1">Kinetochore-associated protein Nsl1p</fullName>
    </submittedName>
</protein>
<gene>
    <name evidence="1" type="ORF">CLIB1444_05S01046</name>
</gene>
<dbReference type="EMBL" id="CALSDN010000005">
    <property type="protein sequence ID" value="CAH6720985.1"/>
    <property type="molecule type" value="Genomic_DNA"/>
</dbReference>
<proteinExistence type="predicted"/>
<keyword evidence="2" id="KW-1185">Reference proteome</keyword>
<evidence type="ECO:0000313" key="2">
    <source>
        <dbReference type="Proteomes" id="UP001152531"/>
    </source>
</evidence>
<sequence>MNNGHEKLQMTKQDLIFVYNQLLGSIIPKIETHLPQKDHIRDEVLDLLHDFLIEVFEDAKHAMVVDGIDLNKSNTSIQDVLSIKPREKTEPFNIEENDKLRNILKSFEEETIEVTRLRKKIPQDISDVFDSIINDTDAEVTQILNELDNEDKTEDANQDEVQDHNADIGKEEGQVGDQDENKDNNENVTQEDTKAQMINDYEQHLIKLLELKEQIPKQLSEIDRLNEITVFLQNKYENDYV</sequence>
<evidence type="ECO:0000313" key="1">
    <source>
        <dbReference type="EMBL" id="CAH6720985.1"/>
    </source>
</evidence>